<accession>A0A368NEZ4</accession>
<dbReference type="AlphaFoldDB" id="A0A368NEZ4"/>
<evidence type="ECO:0000313" key="1">
    <source>
        <dbReference type="EMBL" id="RCU48670.1"/>
    </source>
</evidence>
<protein>
    <recommendedName>
        <fullName evidence="3">DNA-3-methyladenine glycosylase 2 family protein</fullName>
    </recommendedName>
</protein>
<proteinExistence type="predicted"/>
<dbReference type="Proteomes" id="UP000252189">
    <property type="component" value="Unassembled WGS sequence"/>
</dbReference>
<sequence length="176" mass="19921">MDELVAEYEEREPFDLVEREHVETVPGAFESGDFGRRDAEWPVQWYYRRRSLPDADRRAAEERFLDNRYEAMVDAIRGAAAADSLDGKLDSLTALHGVGVPVASAFLAFTHPDAYVAVGKREWNALRAAGELDGAPPDSPTAGDYERYLDAVRRVADRTDRDVWTVYRALWRLADD</sequence>
<reference evidence="1 2" key="1">
    <citation type="submission" date="2018-07" db="EMBL/GenBank/DDBJ databases">
        <title>Genome sequences of Haloplanus salinus JCM 18368T.</title>
        <authorList>
            <person name="Kim Y.B."/>
            <person name="Roh S.W."/>
        </authorList>
    </citation>
    <scope>NUCLEOTIDE SEQUENCE [LARGE SCALE GENOMIC DNA]</scope>
    <source>
        <strain evidence="1 2">JCM 18368</strain>
    </source>
</reference>
<gene>
    <name evidence="1" type="ORF">DU504_10030</name>
</gene>
<evidence type="ECO:0000313" key="2">
    <source>
        <dbReference type="Proteomes" id="UP000252189"/>
    </source>
</evidence>
<evidence type="ECO:0008006" key="3">
    <source>
        <dbReference type="Google" id="ProtNLM"/>
    </source>
</evidence>
<name>A0A368NEZ4_9EURY</name>
<keyword evidence="2" id="KW-1185">Reference proteome</keyword>
<dbReference type="OrthoDB" id="155576at2157"/>
<dbReference type="EMBL" id="QPHM01000001">
    <property type="protein sequence ID" value="RCU48670.1"/>
    <property type="molecule type" value="Genomic_DNA"/>
</dbReference>
<organism evidence="1 2">
    <name type="scientific">Haloplanus salinus</name>
    <dbReference type="NCBI Taxonomy" id="1126245"/>
    <lineage>
        <taxon>Archaea</taxon>
        <taxon>Methanobacteriati</taxon>
        <taxon>Methanobacteriota</taxon>
        <taxon>Stenosarchaea group</taxon>
        <taxon>Halobacteria</taxon>
        <taxon>Halobacteriales</taxon>
        <taxon>Haloferacaceae</taxon>
        <taxon>Haloplanus</taxon>
    </lineage>
</organism>
<comment type="caution">
    <text evidence="1">The sequence shown here is derived from an EMBL/GenBank/DDBJ whole genome shotgun (WGS) entry which is preliminary data.</text>
</comment>